<sequence>MDVKPFTFDASEWVPNNPELPVLIYNAPIPDGGFERLFARHGWTGIWTNGVFTYQHYHSGAHEVLGVASGTATLLIGGPGGREFAVKAGSCLILPAGTGHQNLGSSADFQVVGAYPPRQHADILTSAATQETVARIKGLRLPDTDPVQGPSGSLTKLWRESTTA</sequence>
<dbReference type="RefSeq" id="WP_145642083.1">
    <property type="nucleotide sequence ID" value="NZ_VIWP01000010.1"/>
</dbReference>
<dbReference type="InterPro" id="IPR011051">
    <property type="entry name" value="RmlC_Cupin_sf"/>
</dbReference>
<dbReference type="PANTHER" id="PTHR36448">
    <property type="entry name" value="BLR7373 PROTEIN"/>
    <property type="match status" value="1"/>
</dbReference>
<dbReference type="Gene3D" id="2.60.120.10">
    <property type="entry name" value="Jelly Rolls"/>
    <property type="match status" value="1"/>
</dbReference>
<accession>A0A561QBU2</accession>
<proteinExistence type="predicted"/>
<dbReference type="InterPro" id="IPR013096">
    <property type="entry name" value="Cupin_2"/>
</dbReference>
<gene>
    <name evidence="3" type="ORF">FHW37_110108</name>
</gene>
<dbReference type="CDD" id="cd02219">
    <property type="entry name" value="cupin_YjlB-like"/>
    <property type="match status" value="1"/>
</dbReference>
<dbReference type="InterPro" id="IPR014710">
    <property type="entry name" value="RmlC-like_jellyroll"/>
</dbReference>
<dbReference type="EMBL" id="VIWP01000010">
    <property type="protein sequence ID" value="TWF47811.1"/>
    <property type="molecule type" value="Genomic_DNA"/>
</dbReference>
<dbReference type="OrthoDB" id="9791759at2"/>
<evidence type="ECO:0000313" key="3">
    <source>
        <dbReference type="EMBL" id="TWF47811.1"/>
    </source>
</evidence>
<feature type="region of interest" description="Disordered" evidence="1">
    <location>
        <begin position="141"/>
        <end position="164"/>
    </location>
</feature>
<reference evidence="3 4" key="1">
    <citation type="submission" date="2019-06" db="EMBL/GenBank/DDBJ databases">
        <title>Sorghum-associated microbial communities from plants grown in Nebraska, USA.</title>
        <authorList>
            <person name="Schachtman D."/>
        </authorList>
    </citation>
    <scope>NUCLEOTIDE SEQUENCE [LARGE SCALE GENOMIC DNA]</scope>
    <source>
        <strain evidence="3 4">1225</strain>
    </source>
</reference>
<evidence type="ECO:0000259" key="2">
    <source>
        <dbReference type="Pfam" id="PF07883"/>
    </source>
</evidence>
<comment type="caution">
    <text evidence="3">The sequence shown here is derived from an EMBL/GenBank/DDBJ whole genome shotgun (WGS) entry which is preliminary data.</text>
</comment>
<dbReference type="PIRSF" id="PIRSF019307">
    <property type="entry name" value="UCP019307"/>
    <property type="match status" value="1"/>
</dbReference>
<feature type="domain" description="Cupin type-2" evidence="2">
    <location>
        <begin position="54"/>
        <end position="101"/>
    </location>
</feature>
<protein>
    <submittedName>
        <fullName evidence="3">Uncharacterized protein YjlB</fullName>
    </submittedName>
</protein>
<evidence type="ECO:0000313" key="4">
    <source>
        <dbReference type="Proteomes" id="UP000320653"/>
    </source>
</evidence>
<dbReference type="InterPro" id="IPR047121">
    <property type="entry name" value="YjiB-like"/>
</dbReference>
<organism evidence="3 4">
    <name type="scientific">Neorhizobium alkalisoli</name>
    <dbReference type="NCBI Taxonomy" id="528178"/>
    <lineage>
        <taxon>Bacteria</taxon>
        <taxon>Pseudomonadati</taxon>
        <taxon>Pseudomonadota</taxon>
        <taxon>Alphaproteobacteria</taxon>
        <taxon>Hyphomicrobiales</taxon>
        <taxon>Rhizobiaceae</taxon>
        <taxon>Rhizobium/Agrobacterium group</taxon>
        <taxon>Neorhizobium</taxon>
    </lineage>
</organism>
<dbReference type="AlphaFoldDB" id="A0A561QBU2"/>
<name>A0A561QBU2_9HYPH</name>
<dbReference type="PANTHER" id="PTHR36448:SF2">
    <property type="entry name" value="CUPIN TYPE-1 DOMAIN-CONTAINING PROTEIN"/>
    <property type="match status" value="1"/>
</dbReference>
<keyword evidence="4" id="KW-1185">Reference proteome</keyword>
<dbReference type="Pfam" id="PF07883">
    <property type="entry name" value="Cupin_2"/>
    <property type="match status" value="1"/>
</dbReference>
<dbReference type="SUPFAM" id="SSF51182">
    <property type="entry name" value="RmlC-like cupins"/>
    <property type="match status" value="1"/>
</dbReference>
<dbReference type="InterPro" id="IPR014500">
    <property type="entry name" value="UCP019307_cupin"/>
</dbReference>
<dbReference type="Proteomes" id="UP000320653">
    <property type="component" value="Unassembled WGS sequence"/>
</dbReference>
<feature type="compositionally biased region" description="Polar residues" evidence="1">
    <location>
        <begin position="150"/>
        <end position="164"/>
    </location>
</feature>
<evidence type="ECO:0000256" key="1">
    <source>
        <dbReference type="SAM" id="MobiDB-lite"/>
    </source>
</evidence>